<evidence type="ECO:0000313" key="1">
    <source>
        <dbReference type="EMBL" id="MBB6670290.1"/>
    </source>
</evidence>
<dbReference type="GO" id="GO:0008168">
    <property type="term" value="F:methyltransferase activity"/>
    <property type="evidence" value="ECO:0007669"/>
    <property type="project" value="UniProtKB-KW"/>
</dbReference>
<name>A0A7X0RPZ8_9BACL</name>
<dbReference type="GO" id="GO:0032259">
    <property type="term" value="P:methylation"/>
    <property type="evidence" value="ECO:0007669"/>
    <property type="project" value="UniProtKB-KW"/>
</dbReference>
<dbReference type="RefSeq" id="WP_185141726.1">
    <property type="nucleotide sequence ID" value="NZ_JACJVP010000007.1"/>
</dbReference>
<organism evidence="1 2">
    <name type="scientific">Cohnella nanjingensis</name>
    <dbReference type="NCBI Taxonomy" id="1387779"/>
    <lineage>
        <taxon>Bacteria</taxon>
        <taxon>Bacillati</taxon>
        <taxon>Bacillota</taxon>
        <taxon>Bacilli</taxon>
        <taxon>Bacillales</taxon>
        <taxon>Paenibacillaceae</taxon>
        <taxon>Cohnella</taxon>
    </lineage>
</organism>
<sequence>MIATTFLHDVAVYTEGRVSKVVINGALEITDFETKQVTNNNLVLNYIVPVSDVTLITLIELKDSADNLISSNTVNVPITSDTFMLQTLKVKEATF</sequence>
<keyword evidence="1" id="KW-0808">Transferase</keyword>
<evidence type="ECO:0000313" key="2">
    <source>
        <dbReference type="Proteomes" id="UP000547209"/>
    </source>
</evidence>
<proteinExistence type="predicted"/>
<reference evidence="1 2" key="1">
    <citation type="submission" date="2020-08" db="EMBL/GenBank/DDBJ databases">
        <title>Cohnella phylogeny.</title>
        <authorList>
            <person name="Dunlap C."/>
        </authorList>
    </citation>
    <scope>NUCLEOTIDE SEQUENCE [LARGE SCALE GENOMIC DNA]</scope>
    <source>
        <strain evidence="1 2">DSM 28246</strain>
    </source>
</reference>
<accession>A0A7X0RPZ8</accession>
<dbReference type="AlphaFoldDB" id="A0A7X0RPZ8"/>
<protein>
    <submittedName>
        <fullName evidence="1">Ketopantoate hydroxymethyltransferase</fullName>
    </submittedName>
</protein>
<dbReference type="Proteomes" id="UP000547209">
    <property type="component" value="Unassembled WGS sequence"/>
</dbReference>
<comment type="caution">
    <text evidence="1">The sequence shown here is derived from an EMBL/GenBank/DDBJ whole genome shotgun (WGS) entry which is preliminary data.</text>
</comment>
<gene>
    <name evidence="1" type="ORF">H7C19_06270</name>
</gene>
<keyword evidence="1" id="KW-0489">Methyltransferase</keyword>
<keyword evidence="2" id="KW-1185">Reference proteome</keyword>
<dbReference type="EMBL" id="JACJVP010000007">
    <property type="protein sequence ID" value="MBB6670290.1"/>
    <property type="molecule type" value="Genomic_DNA"/>
</dbReference>